<feature type="transmembrane region" description="Helical" evidence="7">
    <location>
        <begin position="118"/>
        <end position="141"/>
    </location>
</feature>
<dbReference type="InterPro" id="IPR000515">
    <property type="entry name" value="MetI-like"/>
</dbReference>
<organism evidence="9 10">
    <name type="scientific">[Clostridium] citroniae WAL-17108</name>
    <dbReference type="NCBI Taxonomy" id="742733"/>
    <lineage>
        <taxon>Bacteria</taxon>
        <taxon>Bacillati</taxon>
        <taxon>Bacillota</taxon>
        <taxon>Clostridia</taxon>
        <taxon>Lachnospirales</taxon>
        <taxon>Lachnospiraceae</taxon>
        <taxon>Enterocloster</taxon>
    </lineage>
</organism>
<evidence type="ECO:0000313" key="9">
    <source>
        <dbReference type="EMBL" id="EHE98969.1"/>
    </source>
</evidence>
<dbReference type="EMBL" id="ADLJ01000015">
    <property type="protein sequence ID" value="EHE98969.1"/>
    <property type="molecule type" value="Genomic_DNA"/>
</dbReference>
<feature type="transmembrane region" description="Helical" evidence="7">
    <location>
        <begin position="85"/>
        <end position="106"/>
    </location>
</feature>
<dbReference type="InterPro" id="IPR035906">
    <property type="entry name" value="MetI-like_sf"/>
</dbReference>
<evidence type="ECO:0000259" key="8">
    <source>
        <dbReference type="PROSITE" id="PS50928"/>
    </source>
</evidence>
<dbReference type="RefSeq" id="WP_007861880.1">
    <property type="nucleotide sequence ID" value="NZ_JH376421.1"/>
</dbReference>
<dbReference type="CDD" id="cd06261">
    <property type="entry name" value="TM_PBP2"/>
    <property type="match status" value="1"/>
</dbReference>
<dbReference type="HOGENOM" id="CLU_016047_0_1_9"/>
<dbReference type="Pfam" id="PF00528">
    <property type="entry name" value="BPD_transp_1"/>
    <property type="match status" value="1"/>
</dbReference>
<protein>
    <recommendedName>
        <fullName evidence="8">ABC transmembrane type-1 domain-containing protein</fullName>
    </recommendedName>
</protein>
<sequence>MKDISNVRRASVRSRLKRSLPLYLMFLPGALYLILNNYIPMAGLIIAFKQVNWSKGILNSDWVGFANFEYLFKTKEAWIITRNTLLYNAVFIILGTMLAITVAILLNEIRSNRLKKMYQTVILLPYLISMVVVSYLVYALLSSENGFINLSILRPMNAQEISWYTEPKYWPAILVIVHLWKTFGYNCVLYYAVLVGIDRGYYEAAAIDGAGRWQQIVKITLPSLVPTIIVLTLMSIGKIFYSDFGLFYQVPMDSGPLYDVTNTIDTYVYRGLIRLNNIGMSSAAGFYQSVVGFVLVLFANYTVRRIDKENALF</sequence>
<dbReference type="Proteomes" id="UP000003763">
    <property type="component" value="Unassembled WGS sequence"/>
</dbReference>
<dbReference type="Gene3D" id="1.10.3720.10">
    <property type="entry name" value="MetI-like"/>
    <property type="match status" value="1"/>
</dbReference>
<evidence type="ECO:0000256" key="7">
    <source>
        <dbReference type="RuleBase" id="RU363032"/>
    </source>
</evidence>
<evidence type="ECO:0000256" key="5">
    <source>
        <dbReference type="ARBA" id="ARBA00022989"/>
    </source>
</evidence>
<keyword evidence="5 7" id="KW-1133">Transmembrane helix</keyword>
<dbReference type="PATRIC" id="fig|742733.3.peg.2247"/>
<evidence type="ECO:0000256" key="6">
    <source>
        <dbReference type="ARBA" id="ARBA00023136"/>
    </source>
</evidence>
<proteinExistence type="inferred from homology"/>
<dbReference type="InterPro" id="IPR050809">
    <property type="entry name" value="UgpAE/MalFG_permease"/>
</dbReference>
<accession>G5HHX8</accession>
<evidence type="ECO:0000256" key="1">
    <source>
        <dbReference type="ARBA" id="ARBA00004651"/>
    </source>
</evidence>
<gene>
    <name evidence="9" type="ORF">HMPREF9469_02168</name>
</gene>
<dbReference type="PANTHER" id="PTHR43227">
    <property type="entry name" value="BLL4140 PROTEIN"/>
    <property type="match status" value="1"/>
</dbReference>
<evidence type="ECO:0000256" key="4">
    <source>
        <dbReference type="ARBA" id="ARBA00022692"/>
    </source>
</evidence>
<dbReference type="AlphaFoldDB" id="G5HHX8"/>
<name>G5HHX8_9FIRM</name>
<feature type="transmembrane region" description="Helical" evidence="7">
    <location>
        <begin position="20"/>
        <end position="39"/>
    </location>
</feature>
<feature type="domain" description="ABC transmembrane type-1" evidence="8">
    <location>
        <begin position="81"/>
        <end position="299"/>
    </location>
</feature>
<feature type="transmembrane region" description="Helical" evidence="7">
    <location>
        <begin position="284"/>
        <end position="303"/>
    </location>
</feature>
<reference evidence="9 10" key="1">
    <citation type="submission" date="2011-08" db="EMBL/GenBank/DDBJ databases">
        <title>The Genome Sequence of Clostridium citroniae WAL-17108.</title>
        <authorList>
            <consortium name="The Broad Institute Genome Sequencing Platform"/>
            <person name="Earl A."/>
            <person name="Ward D."/>
            <person name="Feldgarden M."/>
            <person name="Gevers D."/>
            <person name="Finegold S.M."/>
            <person name="Summanen P.H."/>
            <person name="Molitoris D.R."/>
            <person name="Vaisanen M.L."/>
            <person name="Daigneault M."/>
            <person name="Allen-Vercoe E."/>
            <person name="Young S.K."/>
            <person name="Zeng Q."/>
            <person name="Gargeya S."/>
            <person name="Fitzgerald M."/>
            <person name="Haas B."/>
            <person name="Abouelleil A."/>
            <person name="Alvarado L."/>
            <person name="Arachchi H.M."/>
            <person name="Berlin A."/>
            <person name="Brown A."/>
            <person name="Chapman S.B."/>
            <person name="Chen Z."/>
            <person name="Dunbar C."/>
            <person name="Freedman E."/>
            <person name="Gearin G."/>
            <person name="Gellesch M."/>
            <person name="Goldberg J."/>
            <person name="Griggs A."/>
            <person name="Gujja S."/>
            <person name="Heiman D."/>
            <person name="Howarth C."/>
            <person name="Larson L."/>
            <person name="Lui A."/>
            <person name="MacDonald P.J.P."/>
            <person name="Montmayeur A."/>
            <person name="Murphy C."/>
            <person name="Neiman D."/>
            <person name="Pearson M."/>
            <person name="Priest M."/>
            <person name="Roberts A."/>
            <person name="Saif S."/>
            <person name="Shea T."/>
            <person name="Shenoy N."/>
            <person name="Sisk P."/>
            <person name="Stolte C."/>
            <person name="Sykes S."/>
            <person name="Wortman J."/>
            <person name="Nusbaum C."/>
            <person name="Birren B."/>
        </authorList>
    </citation>
    <scope>NUCLEOTIDE SEQUENCE [LARGE SCALE GENOMIC DNA]</scope>
    <source>
        <strain evidence="9 10">WAL-17108</strain>
    </source>
</reference>
<keyword evidence="3" id="KW-1003">Cell membrane</keyword>
<comment type="subcellular location">
    <subcellularLocation>
        <location evidence="1 7">Cell membrane</location>
        <topology evidence="1 7">Multi-pass membrane protein</topology>
    </subcellularLocation>
</comment>
<keyword evidence="4 7" id="KW-0812">Transmembrane</keyword>
<dbReference type="eggNOG" id="COG4209">
    <property type="taxonomic scope" value="Bacteria"/>
</dbReference>
<dbReference type="GO" id="GO:0055085">
    <property type="term" value="P:transmembrane transport"/>
    <property type="evidence" value="ECO:0007669"/>
    <property type="project" value="InterPro"/>
</dbReference>
<dbReference type="SUPFAM" id="SSF161098">
    <property type="entry name" value="MetI-like"/>
    <property type="match status" value="1"/>
</dbReference>
<comment type="similarity">
    <text evidence="7">Belongs to the binding-protein-dependent transport system permease family.</text>
</comment>
<dbReference type="GO" id="GO:0005886">
    <property type="term" value="C:plasma membrane"/>
    <property type="evidence" value="ECO:0007669"/>
    <property type="project" value="UniProtKB-SubCell"/>
</dbReference>
<evidence type="ECO:0000256" key="3">
    <source>
        <dbReference type="ARBA" id="ARBA00022475"/>
    </source>
</evidence>
<evidence type="ECO:0000313" key="10">
    <source>
        <dbReference type="Proteomes" id="UP000003763"/>
    </source>
</evidence>
<dbReference type="PANTHER" id="PTHR43227:SF11">
    <property type="entry name" value="BLL4140 PROTEIN"/>
    <property type="match status" value="1"/>
</dbReference>
<feature type="transmembrane region" description="Helical" evidence="7">
    <location>
        <begin position="169"/>
        <end position="195"/>
    </location>
</feature>
<keyword evidence="6 7" id="KW-0472">Membrane</keyword>
<comment type="caution">
    <text evidence="9">The sequence shown here is derived from an EMBL/GenBank/DDBJ whole genome shotgun (WGS) entry which is preliminary data.</text>
</comment>
<dbReference type="PROSITE" id="PS50928">
    <property type="entry name" value="ABC_TM1"/>
    <property type="match status" value="1"/>
</dbReference>
<evidence type="ECO:0000256" key="2">
    <source>
        <dbReference type="ARBA" id="ARBA00022448"/>
    </source>
</evidence>
<feature type="transmembrane region" description="Helical" evidence="7">
    <location>
        <begin position="216"/>
        <end position="241"/>
    </location>
</feature>
<keyword evidence="2 7" id="KW-0813">Transport</keyword>